<evidence type="ECO:0000256" key="4">
    <source>
        <dbReference type="ARBA" id="ARBA00022989"/>
    </source>
</evidence>
<reference evidence="9" key="1">
    <citation type="journal article" date="2019" name="Int. J. Syst. Evol. Microbiol.">
        <title>The Global Catalogue of Microorganisms (GCM) 10K type strain sequencing project: providing services to taxonomists for standard genome sequencing and annotation.</title>
        <authorList>
            <consortium name="The Broad Institute Genomics Platform"/>
            <consortium name="The Broad Institute Genome Sequencing Center for Infectious Disease"/>
            <person name="Wu L."/>
            <person name="Ma J."/>
        </authorList>
    </citation>
    <scope>NUCLEOTIDE SEQUENCE [LARGE SCALE GENOMIC DNA]</scope>
    <source>
        <strain evidence="9">CGMCC 1.15474</strain>
    </source>
</reference>
<comment type="caution">
    <text evidence="8">The sequence shown here is derived from an EMBL/GenBank/DDBJ whole genome shotgun (WGS) entry which is preliminary data.</text>
</comment>
<dbReference type="CDD" id="cd06261">
    <property type="entry name" value="TM_PBP2"/>
    <property type="match status" value="1"/>
</dbReference>
<comment type="subcellular location">
    <subcellularLocation>
        <location evidence="6">Cell membrane</location>
        <topology evidence="6">Multi-pass membrane protein</topology>
    </subcellularLocation>
    <subcellularLocation>
        <location evidence="1">Membrane</location>
        <topology evidence="1">Multi-pass membrane protein</topology>
    </subcellularLocation>
</comment>
<gene>
    <name evidence="8" type="ORF">ACFSKK_16020</name>
</gene>
<protein>
    <submittedName>
        <fullName evidence="8">ABC transporter permease</fullName>
    </submittedName>
</protein>
<accession>A0ABW5C0M5</accession>
<feature type="transmembrane region" description="Helical" evidence="6">
    <location>
        <begin position="64"/>
        <end position="90"/>
    </location>
</feature>
<evidence type="ECO:0000256" key="1">
    <source>
        <dbReference type="ARBA" id="ARBA00004141"/>
    </source>
</evidence>
<evidence type="ECO:0000313" key="9">
    <source>
        <dbReference type="Proteomes" id="UP001597318"/>
    </source>
</evidence>
<feature type="transmembrane region" description="Helical" evidence="6">
    <location>
        <begin position="257"/>
        <end position="277"/>
    </location>
</feature>
<dbReference type="InterPro" id="IPR000515">
    <property type="entry name" value="MetI-like"/>
</dbReference>
<feature type="transmembrane region" description="Helical" evidence="6">
    <location>
        <begin position="97"/>
        <end position="118"/>
    </location>
</feature>
<evidence type="ECO:0000259" key="7">
    <source>
        <dbReference type="PROSITE" id="PS50928"/>
    </source>
</evidence>
<feature type="transmembrane region" description="Helical" evidence="6">
    <location>
        <begin position="138"/>
        <end position="157"/>
    </location>
</feature>
<dbReference type="Proteomes" id="UP001597318">
    <property type="component" value="Unassembled WGS sequence"/>
</dbReference>
<keyword evidence="5 6" id="KW-0472">Membrane</keyword>
<keyword evidence="9" id="KW-1185">Reference proteome</keyword>
<dbReference type="PANTHER" id="PTHR43839">
    <property type="entry name" value="OPPC IN A BINDING PROTEIN-DEPENDENT TRANSPORT SYSTEM"/>
    <property type="match status" value="1"/>
</dbReference>
<keyword evidence="2 6" id="KW-0813">Transport</keyword>
<name>A0ABW5C0M5_9BACI</name>
<keyword evidence="3 6" id="KW-0812">Transmembrane</keyword>
<dbReference type="SUPFAM" id="SSF161098">
    <property type="entry name" value="MetI-like"/>
    <property type="match status" value="1"/>
</dbReference>
<organism evidence="8 9">
    <name type="scientific">Metabacillus endolithicus</name>
    <dbReference type="NCBI Taxonomy" id="1535204"/>
    <lineage>
        <taxon>Bacteria</taxon>
        <taxon>Bacillati</taxon>
        <taxon>Bacillota</taxon>
        <taxon>Bacilli</taxon>
        <taxon>Bacillales</taxon>
        <taxon>Bacillaceae</taxon>
        <taxon>Metabacillus</taxon>
    </lineage>
</organism>
<dbReference type="Gene3D" id="1.10.3720.10">
    <property type="entry name" value="MetI-like"/>
    <property type="match status" value="1"/>
</dbReference>
<feature type="transmembrane region" description="Helical" evidence="6">
    <location>
        <begin position="196"/>
        <end position="221"/>
    </location>
</feature>
<dbReference type="RefSeq" id="WP_247346763.1">
    <property type="nucleotide sequence ID" value="NZ_CP095550.1"/>
</dbReference>
<proteinExistence type="inferred from homology"/>
<feature type="domain" description="ABC transmembrane type-1" evidence="7">
    <location>
        <begin position="66"/>
        <end position="281"/>
    </location>
</feature>
<keyword evidence="4 6" id="KW-1133">Transmembrane helix</keyword>
<dbReference type="InterPro" id="IPR035906">
    <property type="entry name" value="MetI-like_sf"/>
</dbReference>
<sequence length="320" mass="36103">MLLLCTSFIYSAVVNHEVRQIYHIYDENKELIDSAPIAPRKEAWLGTDKLGYDMLSKVLIGAKFTILGALTIAFLRMMVSVPLGLVLGTYFPKGQKYLTSLVDVFHFVPLSVVALYLLQPFLFLTAGQEPVYSLTERISIEIIVLTILTVPVLSILIGNETRELFKEEYVSSAKILGGSKLHIIKKHIFPTLRERFFILFGQQFVQTLIVMAHLGLFFLYFGGTIFPSEGGDPPKSVTNEWSGLIGGSKIFLQWAPWIPLTPIVCFALTILAVMLMVEGFSRVTSGRPVYFKRKNTQTFSAEKKIVRKKQNSFDFLDKSM</sequence>
<dbReference type="Pfam" id="PF00528">
    <property type="entry name" value="BPD_transp_1"/>
    <property type="match status" value="1"/>
</dbReference>
<evidence type="ECO:0000313" key="8">
    <source>
        <dbReference type="EMBL" id="MFD2215199.1"/>
    </source>
</evidence>
<evidence type="ECO:0000256" key="3">
    <source>
        <dbReference type="ARBA" id="ARBA00022692"/>
    </source>
</evidence>
<evidence type="ECO:0000256" key="5">
    <source>
        <dbReference type="ARBA" id="ARBA00023136"/>
    </source>
</evidence>
<dbReference type="EMBL" id="JBHUIK010000003">
    <property type="protein sequence ID" value="MFD2215199.1"/>
    <property type="molecule type" value="Genomic_DNA"/>
</dbReference>
<dbReference type="PROSITE" id="PS50928">
    <property type="entry name" value="ABC_TM1"/>
    <property type="match status" value="1"/>
</dbReference>
<dbReference type="PANTHER" id="PTHR43839:SF3">
    <property type="entry name" value="OLIGOPEPTIDE ABC TRANSPORTER, PERMEASE PROTEIN"/>
    <property type="match status" value="1"/>
</dbReference>
<comment type="similarity">
    <text evidence="6">Belongs to the binding-protein-dependent transport system permease family.</text>
</comment>
<evidence type="ECO:0000256" key="2">
    <source>
        <dbReference type="ARBA" id="ARBA00022448"/>
    </source>
</evidence>
<evidence type="ECO:0000256" key="6">
    <source>
        <dbReference type="RuleBase" id="RU363032"/>
    </source>
</evidence>